<dbReference type="GO" id="GO:0009712">
    <property type="term" value="P:catechol-containing compound metabolic process"/>
    <property type="evidence" value="ECO:0007669"/>
    <property type="project" value="InterPro"/>
</dbReference>
<evidence type="ECO:0000259" key="7">
    <source>
        <dbReference type="Pfam" id="PF00775"/>
    </source>
</evidence>
<dbReference type="InterPro" id="IPR007535">
    <property type="entry name" value="Catechol_dOase_N"/>
</dbReference>
<dbReference type="Proteomes" id="UP001174694">
    <property type="component" value="Unassembled WGS sequence"/>
</dbReference>
<gene>
    <name evidence="12" type="ORF">NKR23_g5807</name>
</gene>
<keyword evidence="6" id="KW-0408">Iron</keyword>
<evidence type="ECO:0000259" key="10">
    <source>
        <dbReference type="Pfam" id="PF08501"/>
    </source>
</evidence>
<dbReference type="GO" id="GO:0018576">
    <property type="term" value="F:catechol 1,2-dioxygenase activity"/>
    <property type="evidence" value="ECO:0007669"/>
    <property type="project" value="InterPro"/>
</dbReference>
<feature type="domain" description="Quinate/shikimate 5-dehydrogenase/glutamyl-tRNA reductase" evidence="8">
    <location>
        <begin position="468"/>
        <end position="539"/>
    </location>
</feature>
<reference evidence="12" key="1">
    <citation type="submission" date="2022-07" db="EMBL/GenBank/DDBJ databases">
        <title>Fungi with potential for degradation of polypropylene.</title>
        <authorList>
            <person name="Gostincar C."/>
        </authorList>
    </citation>
    <scope>NUCLEOTIDE SEQUENCE</scope>
    <source>
        <strain evidence="12">EXF-13308</strain>
    </source>
</reference>
<keyword evidence="4 12" id="KW-0223">Dioxygenase</keyword>
<dbReference type="InterPro" id="IPR036291">
    <property type="entry name" value="NAD(P)-bd_dom_sf"/>
</dbReference>
<dbReference type="GO" id="GO:0008199">
    <property type="term" value="F:ferric iron binding"/>
    <property type="evidence" value="ECO:0007669"/>
    <property type="project" value="InterPro"/>
</dbReference>
<dbReference type="InterPro" id="IPR013708">
    <property type="entry name" value="Shikimate_DH-bd_N"/>
</dbReference>
<dbReference type="Pfam" id="PF01488">
    <property type="entry name" value="Shikimate_DH"/>
    <property type="match status" value="1"/>
</dbReference>
<accession>A0AA38RCG8</accession>
<dbReference type="Gene3D" id="3.40.50.10860">
    <property type="entry name" value="Leucine Dehydrogenase, chain A, domain 1"/>
    <property type="match status" value="1"/>
</dbReference>
<sequence>MSDQSTRDFPPMKDLTIENITENVHIINSKCSDPRMRFLLERLVNHLHDFARETRLSIPEWEAAIEFLVEVGKISTNVRHEFVLLSDVLGLSLLVDAIDHPKLPSATEGTVLGPFHTSDAHHVVSGANISHDPDGEPLLAVCSIKDTQGRPIPGVSVDVWETDSKGFYDVQYADRTTPDCRTILESDEEGMIYFKAIVPVPYPIPHDGPVGQLLQKLKRHPYRPSHMHFMFKKLGYDRLITALYLRGDPYETSDAVFGVKQSLIIDLYRVGDVEGLAEKHGVSAETKLLRHDFVLITENEALEVRKQEAWKEAARQGGRLNVLGGVLVPAQKESAALENSSRSPLKAFHIFGSGIAFSISPIIHNAGFQHQGLPYQYDIRESPTIDDVAHLIRADSFGGASVTMPHKLQVQRYCDQLTETARAIGAVNTLIVNAEDEKRFIIGDNTDWSGLHSIVREYIERSHHPVNTGLVIGAGGASRAALYALHRAGVRTIYLANRTLSAAETVRESFEHNFNVGIIPNLEQWPDKPDIIIGTVPADKTTEQQFANLFGSKGLCIDMSYKPRQTPLLTVAQRQLGWEAVTGVQVLIAQAFEQYRLWTGLQPPKDAMLHAVMAHEARLEQASVEGKL</sequence>
<dbReference type="EMBL" id="JANBVO010000016">
    <property type="protein sequence ID" value="KAJ9144592.1"/>
    <property type="molecule type" value="Genomic_DNA"/>
</dbReference>
<evidence type="ECO:0000259" key="9">
    <source>
        <dbReference type="Pfam" id="PF04444"/>
    </source>
</evidence>
<evidence type="ECO:0000259" key="8">
    <source>
        <dbReference type="Pfam" id="PF01488"/>
    </source>
</evidence>
<dbReference type="InterPro" id="IPR006151">
    <property type="entry name" value="Shikm_DH/Glu-tRNA_Rdtase"/>
</dbReference>
<organism evidence="12 13">
    <name type="scientific">Pleurostoma richardsiae</name>
    <dbReference type="NCBI Taxonomy" id="41990"/>
    <lineage>
        <taxon>Eukaryota</taxon>
        <taxon>Fungi</taxon>
        <taxon>Dikarya</taxon>
        <taxon>Ascomycota</taxon>
        <taxon>Pezizomycotina</taxon>
        <taxon>Sordariomycetes</taxon>
        <taxon>Sordariomycetidae</taxon>
        <taxon>Calosphaeriales</taxon>
        <taxon>Pleurostomataceae</taxon>
        <taxon>Pleurostoma</taxon>
    </lineage>
</organism>
<feature type="domain" description="SDH C-terminal" evidence="11">
    <location>
        <begin position="583"/>
        <end position="613"/>
    </location>
</feature>
<dbReference type="Pfam" id="PF00775">
    <property type="entry name" value="Dioxygenase_C"/>
    <property type="match status" value="1"/>
</dbReference>
<dbReference type="Gene3D" id="2.60.130.10">
    <property type="entry name" value="Aromatic compound dioxygenase"/>
    <property type="match status" value="1"/>
</dbReference>
<keyword evidence="13" id="KW-1185">Reference proteome</keyword>
<evidence type="ECO:0000313" key="13">
    <source>
        <dbReference type="Proteomes" id="UP001174694"/>
    </source>
</evidence>
<dbReference type="InterPro" id="IPR010110">
    <property type="entry name" value="Shikimate_DH_AroM-type"/>
</dbReference>
<dbReference type="GO" id="GO:0005737">
    <property type="term" value="C:cytoplasm"/>
    <property type="evidence" value="ECO:0007669"/>
    <property type="project" value="InterPro"/>
</dbReference>
<dbReference type="AlphaFoldDB" id="A0AA38RCG8"/>
<comment type="similarity">
    <text evidence="2">Belongs to the intradiol ring-cleavage dioxygenase family.</text>
</comment>
<comment type="cofactor">
    <cofactor evidence="1">
        <name>Fe(3+)</name>
        <dbReference type="ChEBI" id="CHEBI:29034"/>
    </cofactor>
</comment>
<dbReference type="InterPro" id="IPR000627">
    <property type="entry name" value="Intradiol_dOase_C"/>
</dbReference>
<dbReference type="PANTHER" id="PTHR33711">
    <property type="entry name" value="DIOXYGENASE, PUTATIVE (AFU_ORTHOLOGUE AFUA_2G02910)-RELATED"/>
    <property type="match status" value="1"/>
</dbReference>
<feature type="domain" description="Catechol dioxygenase N-terminal" evidence="9">
    <location>
        <begin position="33"/>
        <end position="103"/>
    </location>
</feature>
<evidence type="ECO:0000256" key="3">
    <source>
        <dbReference type="ARBA" id="ARBA00022723"/>
    </source>
</evidence>
<keyword evidence="5" id="KW-0560">Oxidoreductase</keyword>
<name>A0AA38RCG8_9PEZI</name>
<keyword evidence="3" id="KW-0479">Metal-binding</keyword>
<evidence type="ECO:0000256" key="5">
    <source>
        <dbReference type="ARBA" id="ARBA00023002"/>
    </source>
</evidence>
<dbReference type="InterPro" id="IPR041121">
    <property type="entry name" value="SDH_C"/>
</dbReference>
<dbReference type="Pfam" id="PF18317">
    <property type="entry name" value="SDH_C"/>
    <property type="match status" value="1"/>
</dbReference>
<evidence type="ECO:0000259" key="11">
    <source>
        <dbReference type="Pfam" id="PF18317"/>
    </source>
</evidence>
<evidence type="ECO:0000256" key="6">
    <source>
        <dbReference type="ARBA" id="ARBA00023004"/>
    </source>
</evidence>
<evidence type="ECO:0000256" key="1">
    <source>
        <dbReference type="ARBA" id="ARBA00001965"/>
    </source>
</evidence>
<dbReference type="GO" id="GO:0004764">
    <property type="term" value="F:shikimate 3-dehydrogenase (NADP+) activity"/>
    <property type="evidence" value="ECO:0007669"/>
    <property type="project" value="InterPro"/>
</dbReference>
<dbReference type="CDD" id="cd01065">
    <property type="entry name" value="NAD_bind_Shikimate_DH"/>
    <property type="match status" value="1"/>
</dbReference>
<comment type="caution">
    <text evidence="12">The sequence shown here is derived from an EMBL/GenBank/DDBJ whole genome shotgun (WGS) entry which is preliminary data.</text>
</comment>
<protein>
    <submittedName>
        <fullName evidence="12">Aromatic compound dioxygenase</fullName>
    </submittedName>
</protein>
<dbReference type="Gene3D" id="3.40.50.720">
    <property type="entry name" value="NAD(P)-binding Rossmann-like Domain"/>
    <property type="match status" value="1"/>
</dbReference>
<feature type="domain" description="Intradiol ring-cleavage dioxygenases" evidence="7">
    <location>
        <begin position="130"/>
        <end position="294"/>
    </location>
</feature>
<dbReference type="PANTHER" id="PTHR33711:SF7">
    <property type="entry name" value="INTRADIOL RING-CLEAVAGE DIOXYGENASES DOMAIN-CONTAINING PROTEIN-RELATED"/>
    <property type="match status" value="1"/>
</dbReference>
<proteinExistence type="inferred from homology"/>
<dbReference type="Pfam" id="PF08501">
    <property type="entry name" value="Shikimate_dh_N"/>
    <property type="match status" value="1"/>
</dbReference>
<evidence type="ECO:0000256" key="2">
    <source>
        <dbReference type="ARBA" id="ARBA00007825"/>
    </source>
</evidence>
<dbReference type="Pfam" id="PF04444">
    <property type="entry name" value="Dioxygenase_N"/>
    <property type="match status" value="1"/>
</dbReference>
<dbReference type="InterPro" id="IPR046346">
    <property type="entry name" value="Aminoacid_DH-like_N_sf"/>
</dbReference>
<feature type="domain" description="Shikimate dehydrogenase substrate binding N-terminal" evidence="10">
    <location>
        <begin position="350"/>
        <end position="430"/>
    </location>
</feature>
<dbReference type="InterPro" id="IPR050770">
    <property type="entry name" value="Intradiol_RC_Dioxygenase"/>
</dbReference>
<dbReference type="SUPFAM" id="SSF49482">
    <property type="entry name" value="Aromatic compound dioxygenase"/>
    <property type="match status" value="1"/>
</dbReference>
<dbReference type="NCBIfam" id="TIGR01809">
    <property type="entry name" value="Shik-DH-AROM"/>
    <property type="match status" value="1"/>
</dbReference>
<dbReference type="SUPFAM" id="SSF51735">
    <property type="entry name" value="NAD(P)-binding Rossmann-fold domains"/>
    <property type="match status" value="1"/>
</dbReference>
<dbReference type="InterPro" id="IPR015889">
    <property type="entry name" value="Intradiol_dOase_core"/>
</dbReference>
<evidence type="ECO:0000313" key="12">
    <source>
        <dbReference type="EMBL" id="KAJ9144592.1"/>
    </source>
</evidence>
<evidence type="ECO:0000256" key="4">
    <source>
        <dbReference type="ARBA" id="ARBA00022964"/>
    </source>
</evidence>
<dbReference type="SUPFAM" id="SSF53223">
    <property type="entry name" value="Aminoacid dehydrogenase-like, N-terminal domain"/>
    <property type="match status" value="1"/>
</dbReference>